<dbReference type="PIRSF" id="PIRSF500176">
    <property type="entry name" value="L_ASNase"/>
    <property type="match status" value="1"/>
</dbReference>
<dbReference type="InterPro" id="IPR027474">
    <property type="entry name" value="L-asparaginase_N"/>
</dbReference>
<dbReference type="Pfam" id="PF17763">
    <property type="entry name" value="Asparaginase_C"/>
    <property type="match status" value="1"/>
</dbReference>
<evidence type="ECO:0000256" key="2">
    <source>
        <dbReference type="PIRSR" id="PIRSR001220-2"/>
    </source>
</evidence>
<keyword evidence="7" id="KW-1185">Reference proteome</keyword>
<dbReference type="SUPFAM" id="SSF53774">
    <property type="entry name" value="Glutaminase/Asparaginase"/>
    <property type="match status" value="1"/>
</dbReference>
<dbReference type="SMART" id="SM00870">
    <property type="entry name" value="Asparaginase"/>
    <property type="match status" value="1"/>
</dbReference>
<sequence>MRVHVTYTGGTIGMVDSPHGLVPGADLEGWLADLVDGTELGHGITLTALDPLIDSSNATPESWQAIIDGLRRHHAEDPEQAFVVLHGTDTMAYTSAALSYALTDLGAPVVITGSQLPLGFVGSDAAPNVTGALRAATSGRVDGVSLFFGHRVLAGNRATKTSSWAFKGFDSPNVAPLAMTGAPWQWSPRPEPGCGWADAEPYRRHDVVVIDLAPGITTARLRAMLTPLPDAVVLRAFGVGNVPSEEPGLTGLIEEVIGAGVAVVVASQCHEAEVLLGHYEAGDAIARAGAIGSRDMTLEATYAKVQFLLSQGLRGKELSAQMGRSIAGELTESRG</sequence>
<evidence type="ECO:0000256" key="3">
    <source>
        <dbReference type="PROSITE-ProRule" id="PRU10100"/>
    </source>
</evidence>
<evidence type="ECO:0000259" key="4">
    <source>
        <dbReference type="Pfam" id="PF00710"/>
    </source>
</evidence>
<feature type="domain" description="L-asparaginase N-terminal" evidence="4">
    <location>
        <begin position="2"/>
        <end position="182"/>
    </location>
</feature>
<name>A0A0X8JE55_ACTRD</name>
<dbReference type="PROSITE" id="PS00917">
    <property type="entry name" value="ASN_GLN_ASE_2"/>
    <property type="match status" value="1"/>
</dbReference>
<evidence type="ECO:0000313" key="6">
    <source>
        <dbReference type="EMBL" id="AMD87173.1"/>
    </source>
</evidence>
<organism evidence="6 7">
    <name type="scientific">Actinomyces radicidentis</name>
    <dbReference type="NCBI Taxonomy" id="111015"/>
    <lineage>
        <taxon>Bacteria</taxon>
        <taxon>Bacillati</taxon>
        <taxon>Actinomycetota</taxon>
        <taxon>Actinomycetes</taxon>
        <taxon>Actinomycetales</taxon>
        <taxon>Actinomycetaceae</taxon>
        <taxon>Actinomyces</taxon>
    </lineage>
</organism>
<feature type="active site" description="O-isoaspartyl threonine intermediate" evidence="1">
    <location>
        <position position="11"/>
    </location>
</feature>
<dbReference type="Pfam" id="PF00710">
    <property type="entry name" value="Asparaginase"/>
    <property type="match status" value="1"/>
</dbReference>
<dbReference type="EMBL" id="CP014228">
    <property type="protein sequence ID" value="AMD87173.1"/>
    <property type="molecule type" value="Genomic_DNA"/>
</dbReference>
<dbReference type="Gene3D" id="3.40.50.40">
    <property type="match status" value="1"/>
</dbReference>
<feature type="binding site" evidence="2">
    <location>
        <position position="55"/>
    </location>
    <ligand>
        <name>substrate</name>
    </ligand>
</feature>
<feature type="binding site" evidence="2">
    <location>
        <begin position="88"/>
        <end position="89"/>
    </location>
    <ligand>
        <name>substrate</name>
    </ligand>
</feature>
<proteinExistence type="predicted"/>
<dbReference type="InterPro" id="IPR040919">
    <property type="entry name" value="Asparaginase_C"/>
</dbReference>
<dbReference type="PANTHER" id="PTHR11707:SF28">
    <property type="entry name" value="60 KDA LYSOPHOSPHOLIPASE"/>
    <property type="match status" value="1"/>
</dbReference>
<protein>
    <submittedName>
        <fullName evidence="6">L-asparaginase 1</fullName>
    </submittedName>
</protein>
<gene>
    <name evidence="6" type="ORF">AXF14_05685</name>
</gene>
<dbReference type="InterPro" id="IPR036152">
    <property type="entry name" value="Asp/glu_Ase-like_sf"/>
</dbReference>
<dbReference type="PROSITE" id="PS51732">
    <property type="entry name" value="ASN_GLN_ASE_3"/>
    <property type="match status" value="1"/>
</dbReference>
<dbReference type="Proteomes" id="UP000065220">
    <property type="component" value="Chromosome"/>
</dbReference>
<dbReference type="KEGG" id="ard:AXF14_05685"/>
<dbReference type="InterPro" id="IPR027473">
    <property type="entry name" value="L-asparaginase_C"/>
</dbReference>
<dbReference type="OrthoDB" id="9788068at2"/>
<evidence type="ECO:0000256" key="1">
    <source>
        <dbReference type="PIRSR" id="PIRSR001220-1"/>
    </source>
</evidence>
<reference evidence="7" key="1">
    <citation type="submission" date="2016-02" db="EMBL/GenBank/DDBJ databases">
        <authorList>
            <person name="Holder M.E."/>
            <person name="Ajami N.J."/>
            <person name="Petrosino J.F."/>
        </authorList>
    </citation>
    <scope>NUCLEOTIDE SEQUENCE [LARGE SCALE GENOMIC DNA]</scope>
    <source>
        <strain evidence="7">CCUG 36733</strain>
    </source>
</reference>
<feature type="domain" description="Asparaginase/glutaminase C-terminal" evidence="5">
    <location>
        <begin position="206"/>
        <end position="321"/>
    </location>
</feature>
<dbReference type="InterPro" id="IPR041725">
    <property type="entry name" value="L-asparaginase_I"/>
</dbReference>
<dbReference type="PANTHER" id="PTHR11707">
    <property type="entry name" value="L-ASPARAGINASE"/>
    <property type="match status" value="1"/>
</dbReference>
<dbReference type="InterPro" id="IPR037152">
    <property type="entry name" value="L-asparaginase_N_sf"/>
</dbReference>
<dbReference type="Gene3D" id="3.40.50.1170">
    <property type="entry name" value="L-asparaginase, N-terminal domain"/>
    <property type="match status" value="1"/>
</dbReference>
<dbReference type="GO" id="GO:0005829">
    <property type="term" value="C:cytosol"/>
    <property type="evidence" value="ECO:0007669"/>
    <property type="project" value="TreeGrafter"/>
</dbReference>
<dbReference type="STRING" id="111015.AXF14_05685"/>
<evidence type="ECO:0000259" key="5">
    <source>
        <dbReference type="Pfam" id="PF17763"/>
    </source>
</evidence>
<evidence type="ECO:0000313" key="7">
    <source>
        <dbReference type="Proteomes" id="UP000065220"/>
    </source>
</evidence>
<accession>A0A0X8JE55</accession>
<dbReference type="CDD" id="cd08963">
    <property type="entry name" value="L-asparaginase_I"/>
    <property type="match status" value="1"/>
</dbReference>
<dbReference type="GO" id="GO:0004067">
    <property type="term" value="F:asparaginase activity"/>
    <property type="evidence" value="ECO:0007669"/>
    <property type="project" value="UniProtKB-UniRule"/>
</dbReference>
<dbReference type="AlphaFoldDB" id="A0A0X8JE55"/>
<feature type="active site" evidence="3">
    <location>
        <position position="88"/>
    </location>
</feature>
<dbReference type="PIRSF" id="PIRSF001220">
    <property type="entry name" value="L-ASNase_gatD"/>
    <property type="match status" value="1"/>
</dbReference>
<dbReference type="PRINTS" id="PR00139">
    <property type="entry name" value="ASNGLNASE"/>
</dbReference>
<dbReference type="InterPro" id="IPR027475">
    <property type="entry name" value="Asparaginase/glutaminase_AS2"/>
</dbReference>
<dbReference type="InterPro" id="IPR006034">
    <property type="entry name" value="Asparaginase/glutaminase-like"/>
</dbReference>
<dbReference type="RefSeq" id="WP_067941568.1">
    <property type="nucleotide sequence ID" value="NZ_CP014228.1"/>
</dbReference>
<dbReference type="SFLD" id="SFLDS00057">
    <property type="entry name" value="Glutaminase/Asparaginase"/>
    <property type="match status" value="1"/>
</dbReference>